<evidence type="ECO:0000256" key="11">
    <source>
        <dbReference type="SAM" id="SignalP"/>
    </source>
</evidence>
<evidence type="ECO:0000256" key="8">
    <source>
        <dbReference type="ARBA" id="ARBA00023136"/>
    </source>
</evidence>
<dbReference type="SUPFAM" id="SSF46626">
    <property type="entry name" value="Cytochrome c"/>
    <property type="match status" value="3"/>
</dbReference>
<feature type="signal peptide" evidence="11">
    <location>
        <begin position="1"/>
        <end position="29"/>
    </location>
</feature>
<dbReference type="Pfam" id="PF00034">
    <property type="entry name" value="Cytochrom_C"/>
    <property type="match status" value="2"/>
</dbReference>
<proteinExistence type="predicted"/>
<feature type="domain" description="Cytochrome c" evidence="12">
    <location>
        <begin position="323"/>
        <end position="416"/>
    </location>
</feature>
<comment type="subcellular location">
    <subcellularLocation>
        <location evidence="1">Cell membrane</location>
    </subcellularLocation>
</comment>
<keyword evidence="6" id="KW-0677">Repeat</keyword>
<keyword evidence="3 9" id="KW-0349">Heme</keyword>
<evidence type="ECO:0000256" key="2">
    <source>
        <dbReference type="ARBA" id="ARBA00022475"/>
    </source>
</evidence>
<feature type="transmembrane region" description="Helical" evidence="10">
    <location>
        <begin position="446"/>
        <end position="466"/>
    </location>
</feature>
<dbReference type="Proteomes" id="UP001449795">
    <property type="component" value="Chromosome"/>
</dbReference>
<evidence type="ECO:0000259" key="12">
    <source>
        <dbReference type="PROSITE" id="PS51007"/>
    </source>
</evidence>
<dbReference type="Gene3D" id="1.10.760.10">
    <property type="entry name" value="Cytochrome c-like domain"/>
    <property type="match status" value="3"/>
</dbReference>
<evidence type="ECO:0000256" key="7">
    <source>
        <dbReference type="ARBA" id="ARBA00023004"/>
    </source>
</evidence>
<keyword evidence="4 9" id="KW-0479">Metal-binding</keyword>
<evidence type="ECO:0000313" key="13">
    <source>
        <dbReference type="EMBL" id="XAE42494.1"/>
    </source>
</evidence>
<dbReference type="RefSeq" id="WP_342628219.1">
    <property type="nucleotide sequence ID" value="NZ_CP152276.1"/>
</dbReference>
<dbReference type="PANTHER" id="PTHR35008">
    <property type="entry name" value="BLL4482 PROTEIN-RELATED"/>
    <property type="match status" value="1"/>
</dbReference>
<evidence type="ECO:0000256" key="6">
    <source>
        <dbReference type="ARBA" id="ARBA00022737"/>
    </source>
</evidence>
<feature type="chain" id="PRO_5046056901" evidence="11">
    <location>
        <begin position="30"/>
        <end position="476"/>
    </location>
</feature>
<evidence type="ECO:0000256" key="1">
    <source>
        <dbReference type="ARBA" id="ARBA00004236"/>
    </source>
</evidence>
<keyword evidence="2" id="KW-1003">Cell membrane</keyword>
<feature type="domain" description="Cytochrome c" evidence="12">
    <location>
        <begin position="184"/>
        <end position="293"/>
    </location>
</feature>
<keyword evidence="14" id="KW-1185">Reference proteome</keyword>
<evidence type="ECO:0000256" key="3">
    <source>
        <dbReference type="ARBA" id="ARBA00022617"/>
    </source>
</evidence>
<evidence type="ECO:0000313" key="14">
    <source>
        <dbReference type="Proteomes" id="UP001449795"/>
    </source>
</evidence>
<evidence type="ECO:0000256" key="5">
    <source>
        <dbReference type="ARBA" id="ARBA00022729"/>
    </source>
</evidence>
<reference evidence="13 14" key="1">
    <citation type="submission" date="2024-04" db="EMBL/GenBank/DDBJ databases">
        <title>Complete genome sequence of Nguyenibacter vanlangesis HBCM-1154, a strain capable of nitrogen fixation, IAA production, and phosphorus solubilization isolated from sugarcane soil.</title>
        <authorList>
            <person name="MY HANH P."/>
        </authorList>
    </citation>
    <scope>NUCLEOTIDE SEQUENCE [LARGE SCALE GENOMIC DNA]</scope>
    <source>
        <strain evidence="13 14">HBCM 1154</strain>
    </source>
</reference>
<dbReference type="InterPro" id="IPR051459">
    <property type="entry name" value="Cytochrome_c-type_DH"/>
</dbReference>
<keyword evidence="10" id="KW-1133">Transmembrane helix</keyword>
<dbReference type="PROSITE" id="PS51007">
    <property type="entry name" value="CYTC"/>
    <property type="match status" value="3"/>
</dbReference>
<keyword evidence="5 11" id="KW-0732">Signal</keyword>
<feature type="domain" description="Cytochrome c" evidence="12">
    <location>
        <begin position="37"/>
        <end position="141"/>
    </location>
</feature>
<dbReference type="PIRSF" id="PIRSF000018">
    <property type="entry name" value="Mb_ADH_cyt_c"/>
    <property type="match status" value="1"/>
</dbReference>
<dbReference type="EMBL" id="CP152276">
    <property type="protein sequence ID" value="XAE42494.1"/>
    <property type="molecule type" value="Genomic_DNA"/>
</dbReference>
<evidence type="ECO:0000256" key="10">
    <source>
        <dbReference type="SAM" id="Phobius"/>
    </source>
</evidence>
<dbReference type="InterPro" id="IPR036909">
    <property type="entry name" value="Cyt_c-like_dom_sf"/>
</dbReference>
<accession>A0ABZ3D426</accession>
<evidence type="ECO:0000256" key="9">
    <source>
        <dbReference type="PROSITE-ProRule" id="PRU00433"/>
    </source>
</evidence>
<name>A0ABZ3D426_9PROT</name>
<sequence length="476" mass="49682">MIRRIARIAVGAAVTGAAAVALWTGPAAAQDGGADAALVARGRYLAVAADCAACHTAPHGGKPFAGGYGIASPLGSIYSSNITPSKVAGIGNYSESQFAAAVRDGIRGDGAHLYPAMPYTSYARLTDADIHALYAYFTQAVRPVDTAPPATRLPFPFNIRASMMVWNALFLDGTRFTPDPARSAQVNRGAYLAIALGHCDTCHTPRNAMMAEIGGKQLGGATLGTWIAPNITPDPVSGIGDWSSDDLFRYLKTGDVPGKAQAAGPMAEAIEHSFQYLSDDDLRAIVAYVRQVPALRNAAETRPRDAYGAISNGEALQRGVAPASLSNGARIFTGDCAACHRPTGTGSQDGYYPQLFHNSATGAATPDNLVAAILQGVDRTVGGQHVFMPGFAHGSYVDELSDQDVADVGNYVLSQFGNQAVHITASDVATLRAGGPRPLLARVGGYIVPAIVALAVIILTVIIIMVRAGRRIRRPA</sequence>
<keyword evidence="8 10" id="KW-0472">Membrane</keyword>
<keyword evidence="7 9" id="KW-0408">Iron</keyword>
<protein>
    <submittedName>
        <fullName evidence="13">Cytochrome c</fullName>
    </submittedName>
</protein>
<dbReference type="InterPro" id="IPR014353">
    <property type="entry name" value="Membr-bd_ADH_cyt_c"/>
</dbReference>
<dbReference type="InterPro" id="IPR009056">
    <property type="entry name" value="Cyt_c-like_dom"/>
</dbReference>
<keyword evidence="10" id="KW-0812">Transmembrane</keyword>
<organism evidence="13 14">
    <name type="scientific">Nguyenibacter vanlangensis</name>
    <dbReference type="NCBI Taxonomy" id="1216886"/>
    <lineage>
        <taxon>Bacteria</taxon>
        <taxon>Pseudomonadati</taxon>
        <taxon>Pseudomonadota</taxon>
        <taxon>Alphaproteobacteria</taxon>
        <taxon>Acetobacterales</taxon>
        <taxon>Acetobacteraceae</taxon>
        <taxon>Nguyenibacter</taxon>
    </lineage>
</organism>
<evidence type="ECO:0000256" key="4">
    <source>
        <dbReference type="ARBA" id="ARBA00022723"/>
    </source>
</evidence>
<gene>
    <name evidence="13" type="ORF">AAC691_19935</name>
</gene>
<dbReference type="PANTHER" id="PTHR35008:SF8">
    <property type="entry name" value="ALCOHOL DEHYDROGENASE CYTOCHROME C SUBUNIT"/>
    <property type="match status" value="1"/>
</dbReference>